<keyword evidence="2" id="KW-1133">Transmembrane helix</keyword>
<evidence type="ECO:0000313" key="3">
    <source>
        <dbReference type="EMBL" id="POS75917.1"/>
    </source>
</evidence>
<dbReference type="Proteomes" id="UP000094444">
    <property type="component" value="Unassembled WGS sequence"/>
</dbReference>
<keyword evidence="2" id="KW-0472">Membrane</keyword>
<reference evidence="3" key="1">
    <citation type="submission" date="2017-09" db="EMBL/GenBank/DDBJ databases">
        <title>Polyketide synthases of a Diaporthe helianthi virulent isolate.</title>
        <authorList>
            <person name="Baroncelli R."/>
        </authorList>
    </citation>
    <scope>NUCLEOTIDE SEQUENCE [LARGE SCALE GENOMIC DNA]</scope>
    <source>
        <strain evidence="3">7/96</strain>
    </source>
</reference>
<protein>
    <submittedName>
        <fullName evidence="3">Uncharacterized protein</fullName>
    </submittedName>
</protein>
<proteinExistence type="predicted"/>
<evidence type="ECO:0000256" key="2">
    <source>
        <dbReference type="SAM" id="Phobius"/>
    </source>
</evidence>
<feature type="transmembrane region" description="Helical" evidence="2">
    <location>
        <begin position="560"/>
        <end position="588"/>
    </location>
</feature>
<feature type="transmembrane region" description="Helical" evidence="2">
    <location>
        <begin position="261"/>
        <end position="284"/>
    </location>
</feature>
<keyword evidence="2" id="KW-0812">Transmembrane</keyword>
<organism evidence="3 4">
    <name type="scientific">Diaporthe helianthi</name>
    <dbReference type="NCBI Taxonomy" id="158607"/>
    <lineage>
        <taxon>Eukaryota</taxon>
        <taxon>Fungi</taxon>
        <taxon>Dikarya</taxon>
        <taxon>Ascomycota</taxon>
        <taxon>Pezizomycotina</taxon>
        <taxon>Sordariomycetes</taxon>
        <taxon>Sordariomycetidae</taxon>
        <taxon>Diaporthales</taxon>
        <taxon>Diaporthaceae</taxon>
        <taxon>Diaporthe</taxon>
    </lineage>
</organism>
<gene>
    <name evidence="3" type="ORF">DHEL01_v205684</name>
</gene>
<feature type="region of interest" description="Disordered" evidence="1">
    <location>
        <begin position="1"/>
        <end position="111"/>
    </location>
</feature>
<dbReference type="OrthoDB" id="3903561at2759"/>
<sequence>MDRDTRSAGNEDASLEMTAAGDDIGRQHRRFSALQTQEDDDGDGLDVDGGRVQAFDSPASPPSYRLLDPGQDGNTNTSPGTSTCENVTLDDDTGGYKQHHDGSAQRPLQPKTLTPLTNAQIVLLAFELLAVLAIAIAGIKGLATLPQLDLFSVPPMTQDCGGYSVPAVERSFYINLQIAKGLSFTRAKLLDLAWDTVVGQGGRFLHAWVIYEVAASQLAWMMEYSLVPYYFQLDILFSTASLSALWSTLRFLGTRRPARAVFSAVWFLLAILYVLAFSSIWSAATGYLNPSKPAYMMDDHSYVTIDSASLNLCMTVDTARLNGTVPAVVRGPMLGQCFESFEFLDSYRSYGSYLTCNLTNSTEEWRNLVAYSQTKMTIQSFYFGANYSVVNETTDFNLWGYKPYTEGPDIRGVDMYSGRYRGQYGNPGGTWWGGRRSSVPGLYRQFTGFQFVGAGQEVKNPETPWFNTTFELDSSIEVKTYNSTGWERLAGTLEPVPYNSTLWWKGSVIPLEAPFLNFPAREEDCPWSTLSGLCVCYQDTPLTSDFQNRKNLICISEEGYVWGFSSMITLIGLILEVCWIVGCFGMWLDVHINSNMFRMNRRGSGVVRNILDIGGAIRTDLGRDTGAYRNSALLKELEKLPPVGYEVVDEGQQGRISIVSMPGARRRGPGLKAGKLYA</sequence>
<keyword evidence="4" id="KW-1185">Reference proteome</keyword>
<dbReference type="STRING" id="158607.A0A2P5I080"/>
<dbReference type="InParanoid" id="A0A2P5I080"/>
<feature type="transmembrane region" description="Helical" evidence="2">
    <location>
        <begin position="229"/>
        <end position="249"/>
    </location>
</feature>
<feature type="transmembrane region" description="Helical" evidence="2">
    <location>
        <begin position="121"/>
        <end position="143"/>
    </location>
</feature>
<dbReference type="EMBL" id="MAVT02000427">
    <property type="protein sequence ID" value="POS75917.1"/>
    <property type="molecule type" value="Genomic_DNA"/>
</dbReference>
<accession>A0A2P5I080</accession>
<dbReference type="AlphaFoldDB" id="A0A2P5I080"/>
<evidence type="ECO:0000256" key="1">
    <source>
        <dbReference type="SAM" id="MobiDB-lite"/>
    </source>
</evidence>
<evidence type="ECO:0000313" key="4">
    <source>
        <dbReference type="Proteomes" id="UP000094444"/>
    </source>
</evidence>
<comment type="caution">
    <text evidence="3">The sequence shown here is derived from an EMBL/GenBank/DDBJ whole genome shotgun (WGS) entry which is preliminary data.</text>
</comment>
<feature type="compositionally biased region" description="Acidic residues" evidence="1">
    <location>
        <begin position="37"/>
        <end position="46"/>
    </location>
</feature>
<name>A0A2P5I080_DIAHE</name>
<feature type="compositionally biased region" description="Polar residues" evidence="1">
    <location>
        <begin position="72"/>
        <end position="86"/>
    </location>
</feature>